<sequence>MVTSLHRHNRDARGYGIWGPTRAHWNGEPARTLENACLPRFDVHCVKFEIHNNYAPADNAFVENLMHLIQSNQIMKILHHSVNDG</sequence>
<evidence type="ECO:0000313" key="1">
    <source>
        <dbReference type="EMBL" id="KAJ8260503.1"/>
    </source>
</evidence>
<keyword evidence="2" id="KW-1185">Reference proteome</keyword>
<proteinExistence type="predicted"/>
<evidence type="ECO:0000313" key="2">
    <source>
        <dbReference type="Proteomes" id="UP001152803"/>
    </source>
</evidence>
<dbReference type="Proteomes" id="UP001152803">
    <property type="component" value="Unassembled WGS sequence"/>
</dbReference>
<organism evidence="1 2">
    <name type="scientific">Conger conger</name>
    <name type="common">Conger eel</name>
    <name type="synonym">Muraena conger</name>
    <dbReference type="NCBI Taxonomy" id="82655"/>
    <lineage>
        <taxon>Eukaryota</taxon>
        <taxon>Metazoa</taxon>
        <taxon>Chordata</taxon>
        <taxon>Craniata</taxon>
        <taxon>Vertebrata</taxon>
        <taxon>Euteleostomi</taxon>
        <taxon>Actinopterygii</taxon>
        <taxon>Neopterygii</taxon>
        <taxon>Teleostei</taxon>
        <taxon>Anguilliformes</taxon>
        <taxon>Congridae</taxon>
        <taxon>Conger</taxon>
    </lineage>
</organism>
<reference evidence="1" key="1">
    <citation type="journal article" date="2023" name="Science">
        <title>Genome structures resolve the early diversification of teleost fishes.</title>
        <authorList>
            <person name="Parey E."/>
            <person name="Louis A."/>
            <person name="Montfort J."/>
            <person name="Bouchez O."/>
            <person name="Roques C."/>
            <person name="Iampietro C."/>
            <person name="Lluch J."/>
            <person name="Castinel A."/>
            <person name="Donnadieu C."/>
            <person name="Desvignes T."/>
            <person name="Floi Bucao C."/>
            <person name="Jouanno E."/>
            <person name="Wen M."/>
            <person name="Mejri S."/>
            <person name="Dirks R."/>
            <person name="Jansen H."/>
            <person name="Henkel C."/>
            <person name="Chen W.J."/>
            <person name="Zahm M."/>
            <person name="Cabau C."/>
            <person name="Klopp C."/>
            <person name="Thompson A.W."/>
            <person name="Robinson-Rechavi M."/>
            <person name="Braasch I."/>
            <person name="Lecointre G."/>
            <person name="Bobe J."/>
            <person name="Postlethwait J.H."/>
            <person name="Berthelot C."/>
            <person name="Roest Crollius H."/>
            <person name="Guiguen Y."/>
        </authorList>
    </citation>
    <scope>NUCLEOTIDE SEQUENCE</scope>
    <source>
        <strain evidence="1">Concon-B</strain>
    </source>
</reference>
<dbReference type="AlphaFoldDB" id="A0A9Q1D6D3"/>
<protein>
    <submittedName>
        <fullName evidence="1">Uncharacterized protein</fullName>
    </submittedName>
</protein>
<accession>A0A9Q1D6D3</accession>
<gene>
    <name evidence="1" type="ORF">COCON_G00162260</name>
</gene>
<comment type="caution">
    <text evidence="1">The sequence shown here is derived from an EMBL/GenBank/DDBJ whole genome shotgun (WGS) entry which is preliminary data.</text>
</comment>
<dbReference type="EMBL" id="JAFJMO010000012">
    <property type="protein sequence ID" value="KAJ8260503.1"/>
    <property type="molecule type" value="Genomic_DNA"/>
</dbReference>
<name>A0A9Q1D6D3_CONCO</name>